<dbReference type="Proteomes" id="UP000410492">
    <property type="component" value="Unassembled WGS sequence"/>
</dbReference>
<evidence type="ECO:0000313" key="12">
    <source>
        <dbReference type="Proteomes" id="UP000410492"/>
    </source>
</evidence>
<protein>
    <recommendedName>
        <fullName evidence="10">AAA+ ATPase domain-containing protein</fullName>
    </recommendedName>
</protein>
<dbReference type="Gene3D" id="3.40.50.300">
    <property type="entry name" value="P-loop containing nucleotide triphosphate hydrolases"/>
    <property type="match status" value="1"/>
</dbReference>
<evidence type="ECO:0000256" key="1">
    <source>
        <dbReference type="ARBA" id="ARBA00004186"/>
    </source>
</evidence>
<dbReference type="Pfam" id="PF09336">
    <property type="entry name" value="Vps4_C"/>
    <property type="match status" value="1"/>
</dbReference>
<dbReference type="Gene3D" id="1.10.8.60">
    <property type="match status" value="1"/>
</dbReference>
<dbReference type="Pfam" id="PF00004">
    <property type="entry name" value="AAA"/>
    <property type="match status" value="1"/>
</dbReference>
<comment type="similarity">
    <text evidence="2">Belongs to the AAA ATPase family.</text>
</comment>
<keyword evidence="7" id="KW-0206">Cytoskeleton</keyword>
<evidence type="ECO:0000256" key="8">
    <source>
        <dbReference type="ARBA" id="ARBA00023235"/>
    </source>
</evidence>
<dbReference type="InterPro" id="IPR006594">
    <property type="entry name" value="LisH"/>
</dbReference>
<evidence type="ECO:0000256" key="7">
    <source>
        <dbReference type="ARBA" id="ARBA00023212"/>
    </source>
</evidence>
<feature type="domain" description="AAA+ ATPase" evidence="10">
    <location>
        <begin position="220"/>
        <end position="352"/>
    </location>
</feature>
<dbReference type="InterPro" id="IPR050304">
    <property type="entry name" value="MT-severing_AAA_ATPase"/>
</dbReference>
<dbReference type="GO" id="GO:0005874">
    <property type="term" value="C:microtubule"/>
    <property type="evidence" value="ECO:0007669"/>
    <property type="project" value="UniProtKB-KW"/>
</dbReference>
<name>A0A653BGX4_CALMS</name>
<dbReference type="PANTHER" id="PTHR23074:SF78">
    <property type="entry name" value="KATANIN P60 ATPASE-CONTAINING SUBUNIT A-LIKE 2"/>
    <property type="match status" value="1"/>
</dbReference>
<dbReference type="EMBL" id="CAACVG010001004">
    <property type="protein sequence ID" value="VEN34837.1"/>
    <property type="molecule type" value="Genomic_DNA"/>
</dbReference>
<accession>A0A653BGX4</accession>
<dbReference type="Pfam" id="PF08513">
    <property type="entry name" value="LisH"/>
    <property type="match status" value="1"/>
</dbReference>
<dbReference type="GO" id="GO:0005819">
    <property type="term" value="C:spindle"/>
    <property type="evidence" value="ECO:0007669"/>
    <property type="project" value="UniProtKB-SubCell"/>
</dbReference>
<keyword evidence="8" id="KW-0413">Isomerase</keyword>
<dbReference type="GO" id="GO:0016853">
    <property type="term" value="F:isomerase activity"/>
    <property type="evidence" value="ECO:0007669"/>
    <property type="project" value="UniProtKB-KW"/>
</dbReference>
<evidence type="ECO:0000256" key="2">
    <source>
        <dbReference type="ARBA" id="ARBA00006914"/>
    </source>
</evidence>
<dbReference type="OrthoDB" id="191529at2759"/>
<evidence type="ECO:0000256" key="3">
    <source>
        <dbReference type="ARBA" id="ARBA00022490"/>
    </source>
</evidence>
<keyword evidence="5" id="KW-0547">Nucleotide-binding</keyword>
<evidence type="ECO:0000313" key="11">
    <source>
        <dbReference type="EMBL" id="VEN34837.1"/>
    </source>
</evidence>
<keyword evidence="3" id="KW-0963">Cytoplasm</keyword>
<evidence type="ECO:0000259" key="10">
    <source>
        <dbReference type="SMART" id="SM00382"/>
    </source>
</evidence>
<dbReference type="GO" id="GO:0005524">
    <property type="term" value="F:ATP binding"/>
    <property type="evidence" value="ECO:0007669"/>
    <property type="project" value="UniProtKB-KW"/>
</dbReference>
<dbReference type="SMART" id="SM00667">
    <property type="entry name" value="LisH"/>
    <property type="match status" value="1"/>
</dbReference>
<dbReference type="InterPro" id="IPR027417">
    <property type="entry name" value="P-loop_NTPase"/>
</dbReference>
<comment type="subcellular location">
    <subcellularLocation>
        <location evidence="1">Cytoplasm</location>
        <location evidence="1">Cytoskeleton</location>
        <location evidence="1">Spindle</location>
    </subcellularLocation>
</comment>
<keyword evidence="6" id="KW-0067">ATP-binding</keyword>
<dbReference type="InterPro" id="IPR015415">
    <property type="entry name" value="Spast_Vps4_C"/>
</dbReference>
<evidence type="ECO:0000256" key="4">
    <source>
        <dbReference type="ARBA" id="ARBA00022701"/>
    </source>
</evidence>
<evidence type="ECO:0000256" key="6">
    <source>
        <dbReference type="ARBA" id="ARBA00022840"/>
    </source>
</evidence>
<keyword evidence="4" id="KW-0493">Microtubule</keyword>
<evidence type="ECO:0000256" key="9">
    <source>
        <dbReference type="SAM" id="MobiDB-lite"/>
    </source>
</evidence>
<dbReference type="SMART" id="SM00382">
    <property type="entry name" value="AAA"/>
    <property type="match status" value="1"/>
</dbReference>
<dbReference type="PROSITE" id="PS50896">
    <property type="entry name" value="LISH"/>
    <property type="match status" value="1"/>
</dbReference>
<evidence type="ECO:0000256" key="5">
    <source>
        <dbReference type="ARBA" id="ARBA00022741"/>
    </source>
</evidence>
<dbReference type="GO" id="GO:0016887">
    <property type="term" value="F:ATP hydrolysis activity"/>
    <property type="evidence" value="ECO:0007669"/>
    <property type="project" value="InterPro"/>
</dbReference>
<proteinExistence type="inferred from homology"/>
<dbReference type="InterPro" id="IPR003959">
    <property type="entry name" value="ATPase_AAA_core"/>
</dbReference>
<dbReference type="SUPFAM" id="SSF52540">
    <property type="entry name" value="P-loop containing nucleoside triphosphate hydrolases"/>
    <property type="match status" value="1"/>
</dbReference>
<dbReference type="FunFam" id="3.40.50.300:FF:002588">
    <property type="entry name" value="ATPase, AAA family"/>
    <property type="match status" value="1"/>
</dbReference>
<feature type="region of interest" description="Disordered" evidence="9">
    <location>
        <begin position="1"/>
        <end position="22"/>
    </location>
</feature>
<reference evidence="11 12" key="1">
    <citation type="submission" date="2019-01" db="EMBL/GenBank/DDBJ databases">
        <authorList>
            <person name="Sayadi A."/>
        </authorList>
    </citation>
    <scope>NUCLEOTIDE SEQUENCE [LARGE SCALE GENOMIC DNA]</scope>
</reference>
<organism evidence="11 12">
    <name type="scientific">Callosobruchus maculatus</name>
    <name type="common">Southern cowpea weevil</name>
    <name type="synonym">Pulse bruchid</name>
    <dbReference type="NCBI Taxonomy" id="64391"/>
    <lineage>
        <taxon>Eukaryota</taxon>
        <taxon>Metazoa</taxon>
        <taxon>Ecdysozoa</taxon>
        <taxon>Arthropoda</taxon>
        <taxon>Hexapoda</taxon>
        <taxon>Insecta</taxon>
        <taxon>Pterygota</taxon>
        <taxon>Neoptera</taxon>
        <taxon>Endopterygota</taxon>
        <taxon>Coleoptera</taxon>
        <taxon>Polyphaga</taxon>
        <taxon>Cucujiformia</taxon>
        <taxon>Chrysomeloidea</taxon>
        <taxon>Chrysomelidae</taxon>
        <taxon>Bruchinae</taxon>
        <taxon>Bruchini</taxon>
        <taxon>Callosobruchus</taxon>
    </lineage>
</organism>
<sequence length="457" mass="52296">MAEISMLPPKRSTTKTTLNLQEKQKCDARERKKNILYLIHSYLIEQNLYDSAEALTNEAQLNEQYQVCENVDLDIILQEYQSYYFTKFQKYPKIVRKLDSNEMLQKAKRKPTPKAKKVETKETNEAQPECDDFQFGIVSLSHNNTKKSSESFVEQSVETVEENRSPEWKEMAEVITKEFIDNSTKISWNDCIGLSGTAEKLKEAITYPLIYPDLFRDSRTWKGILLFGPPGTGKTLLAKALASEGCTFINVTSSTFISKWRGESEKMVKVLFDLAKHHAPTTIFIDEVDALMSTVNQHEASKRFKSELLTQIDGIQSSNEHVFVLGSTNEPWNLDTAMLRRFEKRIFVPLPGEIARVQLLKYYINSNSLEEKEWYKLSGLARNFSGSDIKSLSAEVKMTVIREKIREIDAKGTNRAGSNLRKITLKDVEDSLGKIRPCVGDADIKKFVEWNEKFGSC</sequence>
<keyword evidence="12" id="KW-1185">Reference proteome</keyword>
<dbReference type="PANTHER" id="PTHR23074">
    <property type="entry name" value="AAA DOMAIN-CONTAINING"/>
    <property type="match status" value="1"/>
</dbReference>
<gene>
    <name evidence="11" type="ORF">CALMAC_LOCUS904</name>
</gene>
<dbReference type="InterPro" id="IPR003593">
    <property type="entry name" value="AAA+_ATPase"/>
</dbReference>
<dbReference type="AlphaFoldDB" id="A0A653BGX4"/>